<feature type="region of interest" description="Disordered" evidence="5">
    <location>
        <begin position="1"/>
        <end position="26"/>
    </location>
</feature>
<evidence type="ECO:0000313" key="9">
    <source>
        <dbReference type="Proteomes" id="UP000218811"/>
    </source>
</evidence>
<evidence type="ECO:0000256" key="3">
    <source>
        <dbReference type="ARBA" id="ARBA00022723"/>
    </source>
</evidence>
<dbReference type="GO" id="GO:0005739">
    <property type="term" value="C:mitochondrion"/>
    <property type="evidence" value="ECO:0007669"/>
    <property type="project" value="TreeGrafter"/>
</dbReference>
<dbReference type="Pfam" id="PF03404">
    <property type="entry name" value="Mo-co_dimer"/>
    <property type="match status" value="1"/>
</dbReference>
<dbReference type="Gene3D" id="2.60.40.650">
    <property type="match status" value="1"/>
</dbReference>
<dbReference type="InterPro" id="IPR005066">
    <property type="entry name" value="MoCF_OxRdtse_dimer"/>
</dbReference>
<accession>A0A2H3JTJ9</accession>
<dbReference type="SUPFAM" id="SSF81296">
    <property type="entry name" value="E set domains"/>
    <property type="match status" value="1"/>
</dbReference>
<dbReference type="PRINTS" id="PR00407">
    <property type="entry name" value="EUMOPTERIN"/>
</dbReference>
<dbReference type="InterPro" id="IPR014756">
    <property type="entry name" value="Ig_E-set"/>
</dbReference>
<feature type="region of interest" description="Disordered" evidence="5">
    <location>
        <begin position="367"/>
        <end position="387"/>
    </location>
</feature>
<dbReference type="Proteomes" id="UP000218811">
    <property type="component" value="Unassembled WGS sequence"/>
</dbReference>
<dbReference type="EMBL" id="KB468124">
    <property type="protein sequence ID" value="PCH42229.1"/>
    <property type="molecule type" value="Genomic_DNA"/>
</dbReference>
<name>A0A2H3JTJ9_WOLCO</name>
<reference evidence="8 9" key="1">
    <citation type="journal article" date="2012" name="Science">
        <title>The Paleozoic origin of enzymatic lignin decomposition reconstructed from 31 fungal genomes.</title>
        <authorList>
            <person name="Floudas D."/>
            <person name="Binder M."/>
            <person name="Riley R."/>
            <person name="Barry K."/>
            <person name="Blanchette R.A."/>
            <person name="Henrissat B."/>
            <person name="Martinez A.T."/>
            <person name="Otillar R."/>
            <person name="Spatafora J.W."/>
            <person name="Yadav J.S."/>
            <person name="Aerts A."/>
            <person name="Benoit I."/>
            <person name="Boyd A."/>
            <person name="Carlson A."/>
            <person name="Copeland A."/>
            <person name="Coutinho P.M."/>
            <person name="de Vries R.P."/>
            <person name="Ferreira P."/>
            <person name="Findley K."/>
            <person name="Foster B."/>
            <person name="Gaskell J."/>
            <person name="Glotzer D."/>
            <person name="Gorecki P."/>
            <person name="Heitman J."/>
            <person name="Hesse C."/>
            <person name="Hori C."/>
            <person name="Igarashi K."/>
            <person name="Jurgens J.A."/>
            <person name="Kallen N."/>
            <person name="Kersten P."/>
            <person name="Kohler A."/>
            <person name="Kuees U."/>
            <person name="Kumar T.K.A."/>
            <person name="Kuo A."/>
            <person name="LaButti K."/>
            <person name="Larrondo L.F."/>
            <person name="Lindquist E."/>
            <person name="Ling A."/>
            <person name="Lombard V."/>
            <person name="Lucas S."/>
            <person name="Lundell T."/>
            <person name="Martin R."/>
            <person name="McLaughlin D.J."/>
            <person name="Morgenstern I."/>
            <person name="Morin E."/>
            <person name="Murat C."/>
            <person name="Nagy L.G."/>
            <person name="Nolan M."/>
            <person name="Ohm R.A."/>
            <person name="Patyshakuliyeva A."/>
            <person name="Rokas A."/>
            <person name="Ruiz-Duenas F.J."/>
            <person name="Sabat G."/>
            <person name="Salamov A."/>
            <person name="Samejima M."/>
            <person name="Schmutz J."/>
            <person name="Slot J.C."/>
            <person name="St John F."/>
            <person name="Stenlid J."/>
            <person name="Sun H."/>
            <person name="Sun S."/>
            <person name="Syed K."/>
            <person name="Tsang A."/>
            <person name="Wiebenga A."/>
            <person name="Young D."/>
            <person name="Pisabarro A."/>
            <person name="Eastwood D.C."/>
            <person name="Martin F."/>
            <person name="Cullen D."/>
            <person name="Grigoriev I.V."/>
            <person name="Hibbett D.S."/>
        </authorList>
    </citation>
    <scope>NUCLEOTIDE SEQUENCE [LARGE SCALE GENOMIC DNA]</scope>
    <source>
        <strain evidence="8 9">MD-104</strain>
    </source>
</reference>
<feature type="domain" description="Oxidoreductase molybdopterin-binding" evidence="6">
    <location>
        <begin position="80"/>
        <end position="285"/>
    </location>
</feature>
<dbReference type="InterPro" id="IPR008335">
    <property type="entry name" value="Mopterin_OxRdtase_euk"/>
</dbReference>
<keyword evidence="2" id="KW-0500">Molybdenum</keyword>
<dbReference type="SUPFAM" id="SSF56524">
    <property type="entry name" value="Oxidoreductase molybdopterin-binding domain"/>
    <property type="match status" value="1"/>
</dbReference>
<dbReference type="GO" id="GO:0006790">
    <property type="term" value="P:sulfur compound metabolic process"/>
    <property type="evidence" value="ECO:0007669"/>
    <property type="project" value="TreeGrafter"/>
</dbReference>
<dbReference type="GO" id="GO:0020037">
    <property type="term" value="F:heme binding"/>
    <property type="evidence" value="ECO:0007669"/>
    <property type="project" value="TreeGrafter"/>
</dbReference>
<dbReference type="GO" id="GO:0043546">
    <property type="term" value="F:molybdopterin cofactor binding"/>
    <property type="evidence" value="ECO:0007669"/>
    <property type="project" value="TreeGrafter"/>
</dbReference>
<evidence type="ECO:0000259" key="6">
    <source>
        <dbReference type="Pfam" id="PF00174"/>
    </source>
</evidence>
<protein>
    <submittedName>
        <fullName evidence="8">Molybdopterin binding oxidoreductase</fullName>
    </submittedName>
</protein>
<feature type="domain" description="Moybdenum cofactor oxidoreductase dimerisation" evidence="7">
    <location>
        <begin position="319"/>
        <end position="442"/>
    </location>
</feature>
<gene>
    <name evidence="8" type="ORF">WOLCODRAFT_143928</name>
</gene>
<dbReference type="PANTHER" id="PTHR19372">
    <property type="entry name" value="SULFITE REDUCTASE"/>
    <property type="match status" value="1"/>
</dbReference>
<dbReference type="GO" id="GO:0030151">
    <property type="term" value="F:molybdenum ion binding"/>
    <property type="evidence" value="ECO:0007669"/>
    <property type="project" value="InterPro"/>
</dbReference>
<comment type="cofactor">
    <cofactor evidence="1">
        <name>Mo-molybdopterin</name>
        <dbReference type="ChEBI" id="CHEBI:71302"/>
    </cofactor>
</comment>
<evidence type="ECO:0000256" key="5">
    <source>
        <dbReference type="SAM" id="MobiDB-lite"/>
    </source>
</evidence>
<evidence type="ECO:0000259" key="7">
    <source>
        <dbReference type="Pfam" id="PF03404"/>
    </source>
</evidence>
<dbReference type="InterPro" id="IPR000572">
    <property type="entry name" value="OxRdtase_Mopterin-bd_dom"/>
</dbReference>
<organism evidence="8 9">
    <name type="scientific">Wolfiporia cocos (strain MD-104)</name>
    <name type="common">Brown rot fungus</name>
    <dbReference type="NCBI Taxonomy" id="742152"/>
    <lineage>
        <taxon>Eukaryota</taxon>
        <taxon>Fungi</taxon>
        <taxon>Dikarya</taxon>
        <taxon>Basidiomycota</taxon>
        <taxon>Agaricomycotina</taxon>
        <taxon>Agaricomycetes</taxon>
        <taxon>Polyporales</taxon>
        <taxon>Phaeolaceae</taxon>
        <taxon>Wolfiporia</taxon>
    </lineage>
</organism>
<dbReference type="OrthoDB" id="10051395at2759"/>
<dbReference type="GO" id="GO:0008482">
    <property type="term" value="F:sulfite oxidase activity"/>
    <property type="evidence" value="ECO:0007669"/>
    <property type="project" value="TreeGrafter"/>
</dbReference>
<keyword evidence="9" id="KW-1185">Reference proteome</keyword>
<evidence type="ECO:0000256" key="2">
    <source>
        <dbReference type="ARBA" id="ARBA00022505"/>
    </source>
</evidence>
<feature type="compositionally biased region" description="Low complexity" evidence="5">
    <location>
        <begin position="7"/>
        <end position="26"/>
    </location>
</feature>
<keyword evidence="4" id="KW-0560">Oxidoreductase</keyword>
<dbReference type="STRING" id="742152.A0A2H3JTJ9"/>
<evidence type="ECO:0000256" key="1">
    <source>
        <dbReference type="ARBA" id="ARBA00001924"/>
    </source>
</evidence>
<dbReference type="Gene3D" id="3.90.420.10">
    <property type="entry name" value="Oxidoreductase, molybdopterin-binding domain"/>
    <property type="match status" value="1"/>
</dbReference>
<evidence type="ECO:0000256" key="4">
    <source>
        <dbReference type="ARBA" id="ARBA00023002"/>
    </source>
</evidence>
<dbReference type="PANTHER" id="PTHR19372:SF7">
    <property type="entry name" value="SULFITE OXIDASE, MITOCHONDRIAL"/>
    <property type="match status" value="1"/>
</dbReference>
<dbReference type="OMA" id="ANSGMEW"/>
<dbReference type="Pfam" id="PF00174">
    <property type="entry name" value="Oxidored_molyb"/>
    <property type="match status" value="1"/>
</dbReference>
<keyword evidence="3" id="KW-0479">Metal-binding</keyword>
<proteinExistence type="predicted"/>
<evidence type="ECO:0000313" key="8">
    <source>
        <dbReference type="EMBL" id="PCH42229.1"/>
    </source>
</evidence>
<sequence length="447" mass="48340">MAAAVLASSQTPPTPTSTSSSAASSHTATASMDFTLEHATIEHSPLLIVRAHEPFNAEPTAAALVEFPITPNELVYCRNHGPVQEYDWDAFAVTIRTWLGKGGAGVEGEERSVTFSAREIREKFEKVEVEAALQCAGNRRKEMSGVKPVVGVLWDDGVVANCTWAGARLRDILANAGVQLPLTTVIAISDKDNALFDAPAGPSGIHVRLNSRVTPCEDDAYYGASIPLEKALSEDVLIAYEMNGEPLPPDRGGPVRAVVPGFLGARWVKWIDEIVVCTAESDNYYQARDYKVLSSDVETAEQALAAWPTHPAQTTLPLNSVVASVMRQGPAAVLVKGYAVGRGACRVVRVEVSVDAGATWIPAQITYGGPEGEPKGTRKSGNIQRQRQGPRWGWTLWAVLLTGERVREGVRGTVYSRAIDEEGNVQQRTCPWNYRGVAYCPWGIKAF</sequence>
<dbReference type="InterPro" id="IPR036374">
    <property type="entry name" value="OxRdtase_Mopterin-bd_sf"/>
</dbReference>
<dbReference type="AlphaFoldDB" id="A0A2H3JTJ9"/>